<sequence>MRAAAMFDRGQRQVDVVTELGVSAQTASRWYRAWAGGGRPALAGTGRAGRLPRLSDKQIAEVAVALKKGPKDNGFSTDMWTLARVVEVIEQVTGVRYSITQTWAILRERLGWSSQRPARRAVERDDEAIDKWARTEWPRIKKAPGAGEP</sequence>
<comment type="caution">
    <text evidence="2">The sequence shown here is derived from an EMBL/GenBank/DDBJ whole genome shotgun (WGS) entry which is preliminary data.</text>
</comment>
<evidence type="ECO:0000259" key="1">
    <source>
        <dbReference type="Pfam" id="PF13592"/>
    </source>
</evidence>
<dbReference type="InterPro" id="IPR009057">
    <property type="entry name" value="Homeodomain-like_sf"/>
</dbReference>
<reference evidence="2 3" key="1">
    <citation type="submission" date="2017-10" db="EMBL/GenBank/DDBJ databases">
        <title>Sequencing the genomes of 1000 actinobacteria strains.</title>
        <authorList>
            <person name="Klenk H.-P."/>
        </authorList>
    </citation>
    <scope>NUCLEOTIDE SEQUENCE [LARGE SCALE GENOMIC DNA]</scope>
    <source>
        <strain evidence="2 3">DSM 46092</strain>
    </source>
</reference>
<proteinExistence type="predicted"/>
<protein>
    <submittedName>
        <fullName evidence="2">Transposase</fullName>
    </submittedName>
</protein>
<dbReference type="EMBL" id="PDJK01000002">
    <property type="protein sequence ID" value="PFG50286.1"/>
    <property type="molecule type" value="Genomic_DNA"/>
</dbReference>
<dbReference type="Proteomes" id="UP000243542">
    <property type="component" value="Unassembled WGS sequence"/>
</dbReference>
<evidence type="ECO:0000313" key="2">
    <source>
        <dbReference type="EMBL" id="PFG50286.1"/>
    </source>
</evidence>
<organism evidence="2 3">
    <name type="scientific">Amycolatopsis sulphurea</name>
    <dbReference type="NCBI Taxonomy" id="76022"/>
    <lineage>
        <taxon>Bacteria</taxon>
        <taxon>Bacillati</taxon>
        <taxon>Actinomycetota</taxon>
        <taxon>Actinomycetes</taxon>
        <taxon>Pseudonocardiales</taxon>
        <taxon>Pseudonocardiaceae</taxon>
        <taxon>Amycolatopsis</taxon>
    </lineage>
</organism>
<keyword evidence="3" id="KW-1185">Reference proteome</keyword>
<dbReference type="RefSeq" id="WP_098514041.1">
    <property type="nucleotide sequence ID" value="NZ_JBIAKZ010000012.1"/>
</dbReference>
<dbReference type="Pfam" id="PF13384">
    <property type="entry name" value="HTH_23"/>
    <property type="match status" value="1"/>
</dbReference>
<dbReference type="Pfam" id="PF13592">
    <property type="entry name" value="HTH_33"/>
    <property type="match status" value="1"/>
</dbReference>
<name>A0A2A9FHP0_9PSEU</name>
<accession>A0A2A9FHP0</accession>
<gene>
    <name evidence="2" type="ORF">ATK36_5502</name>
</gene>
<dbReference type="SUPFAM" id="SSF46689">
    <property type="entry name" value="Homeodomain-like"/>
    <property type="match status" value="1"/>
</dbReference>
<dbReference type="AlphaFoldDB" id="A0A2A9FHP0"/>
<dbReference type="InterPro" id="IPR025959">
    <property type="entry name" value="Winged_HTH_dom"/>
</dbReference>
<feature type="domain" description="Winged helix-turn helix" evidence="1">
    <location>
        <begin position="78"/>
        <end position="135"/>
    </location>
</feature>
<evidence type="ECO:0000313" key="3">
    <source>
        <dbReference type="Proteomes" id="UP000243542"/>
    </source>
</evidence>